<dbReference type="GO" id="GO:0016020">
    <property type="term" value="C:membrane"/>
    <property type="evidence" value="ECO:0007669"/>
    <property type="project" value="InterPro"/>
</dbReference>
<dbReference type="EMBL" id="MN738756">
    <property type="protein sequence ID" value="QHS83470.1"/>
    <property type="molecule type" value="Genomic_DNA"/>
</dbReference>
<dbReference type="InterPro" id="IPR002516">
    <property type="entry name" value="Glyco_trans_11"/>
</dbReference>
<dbReference type="Pfam" id="PF01531">
    <property type="entry name" value="Glyco_transf_11"/>
    <property type="match status" value="1"/>
</dbReference>
<reference evidence="3" key="1">
    <citation type="journal article" date="2020" name="Nature">
        <title>Giant virus diversity and host interactions through global metagenomics.</title>
        <authorList>
            <person name="Schulz F."/>
            <person name="Roux S."/>
            <person name="Paez-Espino D."/>
            <person name="Jungbluth S."/>
            <person name="Walsh D.A."/>
            <person name="Denef V.J."/>
            <person name="McMahon K.D."/>
            <person name="Konstantinidis K.T."/>
            <person name="Eloe-Fadrosh E.A."/>
            <person name="Kyrpides N.C."/>
            <person name="Woyke T."/>
        </authorList>
    </citation>
    <scope>NUCLEOTIDE SEQUENCE</scope>
    <source>
        <strain evidence="3">GVMAG-S-ERX555943-30</strain>
    </source>
</reference>
<evidence type="ECO:0000313" key="3">
    <source>
        <dbReference type="EMBL" id="QHS83470.1"/>
    </source>
</evidence>
<accession>A0A6C0AVT3</accession>
<name>A0A6C0AVT3_9ZZZZ</name>
<dbReference type="GO" id="GO:0005975">
    <property type="term" value="P:carbohydrate metabolic process"/>
    <property type="evidence" value="ECO:0007669"/>
    <property type="project" value="InterPro"/>
</dbReference>
<sequence length="297" mass="34874">MDTTNKYVSCVIMGGLGNQLFQIFTVFGFALKNGWTPIFPYSEKTHLGLQRNTYWKSFLKELHCYTTNHEGCTITNQMLQTFPRMNEFSFRYKEITPLSSIAFLLYGYYQSYYYFKDVEQVIFEKIRLKQQQDSVRSQYSGLLNQNGKKIICMHFRLGDYVNIQHCHPLMNADYYNKALKRIFSKEDQSNCVVLYFCQNVDMQMVGILTTLLEADFLDLKFIHAANVNSDWEEMLLMSCCDHYTIGNSTFSWWGAYFNQNPDESKIICYPSKWFGPGLPHNTVDLFPPSWNKIECNI</sequence>
<keyword evidence="2" id="KW-0808">Transferase</keyword>
<protein>
    <recommendedName>
        <fullName evidence="4">Alpha-1,2-fucosyltransferase</fullName>
    </recommendedName>
</protein>
<dbReference type="AlphaFoldDB" id="A0A6C0AVT3"/>
<evidence type="ECO:0000256" key="1">
    <source>
        <dbReference type="ARBA" id="ARBA00022676"/>
    </source>
</evidence>
<dbReference type="GO" id="GO:0008107">
    <property type="term" value="F:galactoside 2-alpha-L-fucosyltransferase activity"/>
    <property type="evidence" value="ECO:0007669"/>
    <property type="project" value="InterPro"/>
</dbReference>
<dbReference type="PANTHER" id="PTHR11927">
    <property type="entry name" value="GALACTOSIDE 2-L-FUCOSYLTRANSFERASE"/>
    <property type="match status" value="1"/>
</dbReference>
<evidence type="ECO:0000256" key="2">
    <source>
        <dbReference type="ARBA" id="ARBA00022679"/>
    </source>
</evidence>
<dbReference type="CDD" id="cd11301">
    <property type="entry name" value="Fut1_Fut2_like"/>
    <property type="match status" value="1"/>
</dbReference>
<evidence type="ECO:0008006" key="4">
    <source>
        <dbReference type="Google" id="ProtNLM"/>
    </source>
</evidence>
<proteinExistence type="predicted"/>
<dbReference type="PANTHER" id="PTHR11927:SF9">
    <property type="entry name" value="L-FUCOSYLTRANSFERASE"/>
    <property type="match status" value="1"/>
</dbReference>
<organism evidence="3">
    <name type="scientific">viral metagenome</name>
    <dbReference type="NCBI Taxonomy" id="1070528"/>
    <lineage>
        <taxon>unclassified sequences</taxon>
        <taxon>metagenomes</taxon>
        <taxon>organismal metagenomes</taxon>
    </lineage>
</organism>
<keyword evidence="1" id="KW-0328">Glycosyltransferase</keyword>